<dbReference type="GeneID" id="105851868"/>
<dbReference type="SMART" id="SM00774">
    <property type="entry name" value="WRKY"/>
    <property type="match status" value="1"/>
</dbReference>
<dbReference type="InterPro" id="IPR036576">
    <property type="entry name" value="WRKY_dom_sf"/>
</dbReference>
<evidence type="ECO:0000313" key="8">
    <source>
        <dbReference type="RefSeq" id="XP_012569903.1"/>
    </source>
</evidence>
<evidence type="ECO:0000256" key="2">
    <source>
        <dbReference type="ARBA" id="ARBA00023015"/>
    </source>
</evidence>
<dbReference type="PANTHER" id="PTHR31221">
    <property type="entry name" value="WRKY TRANSCRIPTION FACTOR PROTEIN 1-RELATED"/>
    <property type="match status" value="1"/>
</dbReference>
<keyword evidence="2" id="KW-0805">Transcription regulation</keyword>
<evidence type="ECO:0000256" key="4">
    <source>
        <dbReference type="ARBA" id="ARBA00023163"/>
    </source>
</evidence>
<dbReference type="PROSITE" id="PS50811">
    <property type="entry name" value="WRKY"/>
    <property type="match status" value="1"/>
</dbReference>
<dbReference type="Pfam" id="PF03106">
    <property type="entry name" value="WRKY"/>
    <property type="match status" value="1"/>
</dbReference>
<dbReference type="OrthoDB" id="1425083at2759"/>
<keyword evidence="7" id="KW-1185">Reference proteome</keyword>
<dbReference type="GO" id="GO:0043565">
    <property type="term" value="F:sequence-specific DNA binding"/>
    <property type="evidence" value="ECO:0007669"/>
    <property type="project" value="InterPro"/>
</dbReference>
<keyword evidence="4" id="KW-0804">Transcription</keyword>
<organism evidence="7 8">
    <name type="scientific">Cicer arietinum</name>
    <name type="common">Chickpea</name>
    <name type="synonym">Garbanzo</name>
    <dbReference type="NCBI Taxonomy" id="3827"/>
    <lineage>
        <taxon>Eukaryota</taxon>
        <taxon>Viridiplantae</taxon>
        <taxon>Streptophyta</taxon>
        <taxon>Embryophyta</taxon>
        <taxon>Tracheophyta</taxon>
        <taxon>Spermatophyta</taxon>
        <taxon>Magnoliopsida</taxon>
        <taxon>eudicotyledons</taxon>
        <taxon>Gunneridae</taxon>
        <taxon>Pentapetalae</taxon>
        <taxon>rosids</taxon>
        <taxon>fabids</taxon>
        <taxon>Fabales</taxon>
        <taxon>Fabaceae</taxon>
        <taxon>Papilionoideae</taxon>
        <taxon>50 kb inversion clade</taxon>
        <taxon>NPAAA clade</taxon>
        <taxon>Hologalegina</taxon>
        <taxon>IRL clade</taxon>
        <taxon>Cicereae</taxon>
        <taxon>Cicer</taxon>
    </lineage>
</organism>
<dbReference type="Proteomes" id="UP000087171">
    <property type="component" value="Chromosome Ca4"/>
</dbReference>
<evidence type="ECO:0000313" key="7">
    <source>
        <dbReference type="Proteomes" id="UP000087171"/>
    </source>
</evidence>
<evidence type="ECO:0000256" key="3">
    <source>
        <dbReference type="ARBA" id="ARBA00023125"/>
    </source>
</evidence>
<evidence type="ECO:0000256" key="1">
    <source>
        <dbReference type="ARBA" id="ARBA00004123"/>
    </source>
</evidence>
<dbReference type="PANTHER" id="PTHR31221:SF112">
    <property type="entry name" value="WRKY TRANSCRIPTION FACTOR 50-RELATED"/>
    <property type="match status" value="1"/>
</dbReference>
<name>A0A1S3E383_CICAR</name>
<comment type="subcellular location">
    <subcellularLocation>
        <location evidence="1">Nucleus</location>
    </subcellularLocation>
</comment>
<dbReference type="GO" id="GO:0003700">
    <property type="term" value="F:DNA-binding transcription factor activity"/>
    <property type="evidence" value="ECO:0007669"/>
    <property type="project" value="InterPro"/>
</dbReference>
<dbReference type="KEGG" id="cam:105851868"/>
<dbReference type="InterPro" id="IPR003657">
    <property type="entry name" value="WRKY_dom"/>
</dbReference>
<proteinExistence type="predicted"/>
<sequence length="358" mass="39824">MMKNKNNKNEIKILNFDAGSSAKVNTKKKWYPIDLNVEAPPSPDYSQDCGDGGDVAMGGVGDVEVEEGVNVVNSEILKAKKGKMPMICSEVGDAAVVVEGVNDEMMLRRQDDVANGSRLQRKRKRDFSEYYIPPGSRLCRGPKAVIRVESSYDYVEDGYRWRKYGKKAIKGSPNPRGYFRCATQGCNVRKQVERDIRNPRFVISTYEGKHKHPVPTSKFKFTNSTIAALSIPIKTTSTATNNIPIFPPQQPSPMPFSLHHRYSNSHATPITNNYLWRPNYYNFFNHANNTTRPHTSGLNFHHPYALAAPAAPTAPTHHRPIIGGSVNRGFPPLDRAPDFLQLGGYGVKAAPAAQLPLN</sequence>
<accession>A0A1S3E383</accession>
<dbReference type="Gene3D" id="2.20.25.80">
    <property type="entry name" value="WRKY domain"/>
    <property type="match status" value="1"/>
</dbReference>
<dbReference type="RefSeq" id="XP_012569903.1">
    <property type="nucleotide sequence ID" value="XM_012714449.2"/>
</dbReference>
<dbReference type="AlphaFoldDB" id="A0A1S3E383"/>
<gene>
    <name evidence="8" type="primary">LOC105851868</name>
</gene>
<evidence type="ECO:0000259" key="6">
    <source>
        <dbReference type="PROSITE" id="PS50811"/>
    </source>
</evidence>
<evidence type="ECO:0000256" key="5">
    <source>
        <dbReference type="ARBA" id="ARBA00023242"/>
    </source>
</evidence>
<dbReference type="GO" id="GO:0005634">
    <property type="term" value="C:nucleus"/>
    <property type="evidence" value="ECO:0007669"/>
    <property type="project" value="UniProtKB-SubCell"/>
</dbReference>
<reference evidence="8" key="2">
    <citation type="submission" date="2025-08" db="UniProtKB">
        <authorList>
            <consortium name="RefSeq"/>
        </authorList>
    </citation>
    <scope>IDENTIFICATION</scope>
    <source>
        <tissue evidence="8">Etiolated seedlings</tissue>
    </source>
</reference>
<keyword evidence="3" id="KW-0238">DNA-binding</keyword>
<feature type="domain" description="WRKY" evidence="6">
    <location>
        <begin position="150"/>
        <end position="215"/>
    </location>
</feature>
<dbReference type="SUPFAM" id="SSF118290">
    <property type="entry name" value="WRKY DNA-binding domain"/>
    <property type="match status" value="1"/>
</dbReference>
<keyword evidence="5" id="KW-0539">Nucleus</keyword>
<protein>
    <submittedName>
        <fullName evidence="8">Probable WRKY transcription factor 72</fullName>
    </submittedName>
</protein>
<dbReference type="InterPro" id="IPR044810">
    <property type="entry name" value="WRKY_plant"/>
</dbReference>
<reference evidence="7" key="1">
    <citation type="journal article" date="2013" name="Nat. Biotechnol.">
        <title>Draft genome sequence of chickpea (Cicer arietinum) provides a resource for trait improvement.</title>
        <authorList>
            <person name="Varshney R.K."/>
            <person name="Song C."/>
            <person name="Saxena R.K."/>
            <person name="Azam S."/>
            <person name="Yu S."/>
            <person name="Sharpe A.G."/>
            <person name="Cannon S."/>
            <person name="Baek J."/>
            <person name="Rosen B.D."/>
            <person name="Tar'an B."/>
            <person name="Millan T."/>
            <person name="Zhang X."/>
            <person name="Ramsay L.D."/>
            <person name="Iwata A."/>
            <person name="Wang Y."/>
            <person name="Nelson W."/>
            <person name="Farmer A.D."/>
            <person name="Gaur P.M."/>
            <person name="Soderlund C."/>
            <person name="Penmetsa R.V."/>
            <person name="Xu C."/>
            <person name="Bharti A.K."/>
            <person name="He W."/>
            <person name="Winter P."/>
            <person name="Zhao S."/>
            <person name="Hane J.K."/>
            <person name="Carrasquilla-Garcia N."/>
            <person name="Condie J.A."/>
            <person name="Upadhyaya H.D."/>
            <person name="Luo M.C."/>
            <person name="Thudi M."/>
            <person name="Gowda C.L."/>
            <person name="Singh N.P."/>
            <person name="Lichtenzveig J."/>
            <person name="Gali K.K."/>
            <person name="Rubio J."/>
            <person name="Nadarajan N."/>
            <person name="Dolezel J."/>
            <person name="Bansal K.C."/>
            <person name="Xu X."/>
            <person name="Edwards D."/>
            <person name="Zhang G."/>
            <person name="Kahl G."/>
            <person name="Gil J."/>
            <person name="Singh K.B."/>
            <person name="Datta S.K."/>
            <person name="Jackson S.A."/>
            <person name="Wang J."/>
            <person name="Cook D.R."/>
        </authorList>
    </citation>
    <scope>NUCLEOTIDE SEQUENCE [LARGE SCALE GENOMIC DNA]</scope>
    <source>
        <strain evidence="7">cv. CDC Frontier</strain>
    </source>
</reference>